<dbReference type="EMBL" id="JBBYAF010000005">
    <property type="protein sequence ID" value="MEL3971413.1"/>
    <property type="molecule type" value="Genomic_DNA"/>
</dbReference>
<evidence type="ECO:0000256" key="7">
    <source>
        <dbReference type="SAM" id="Phobius"/>
    </source>
</evidence>
<dbReference type="InterPro" id="IPR048454">
    <property type="entry name" value="YetF_N"/>
</dbReference>
<keyword evidence="5 7" id="KW-1133">Transmembrane helix</keyword>
<comment type="similarity">
    <text evidence="2">Belongs to the UPF0702 family.</text>
</comment>
<feature type="transmembrane region" description="Helical" evidence="7">
    <location>
        <begin position="58"/>
        <end position="78"/>
    </location>
</feature>
<evidence type="ECO:0000256" key="5">
    <source>
        <dbReference type="ARBA" id="ARBA00022989"/>
    </source>
</evidence>
<keyword evidence="4 7" id="KW-0812">Transmembrane</keyword>
<keyword evidence="11" id="KW-1185">Reference proteome</keyword>
<organism evidence="10 11">
    <name type="scientific">Rossellomorea oryzaecorticis</name>
    <dbReference type="NCBI Taxonomy" id="1396505"/>
    <lineage>
        <taxon>Bacteria</taxon>
        <taxon>Bacillati</taxon>
        <taxon>Bacillota</taxon>
        <taxon>Bacilli</taxon>
        <taxon>Bacillales</taxon>
        <taxon>Bacillaceae</taxon>
        <taxon>Rossellomorea</taxon>
    </lineage>
</organism>
<dbReference type="InterPro" id="IPR007353">
    <property type="entry name" value="DUF421"/>
</dbReference>
<evidence type="ECO:0000256" key="2">
    <source>
        <dbReference type="ARBA" id="ARBA00006448"/>
    </source>
</evidence>
<accession>A0ABU9K5Y0</accession>
<feature type="transmembrane region" description="Helical" evidence="7">
    <location>
        <begin position="6"/>
        <end position="25"/>
    </location>
</feature>
<evidence type="ECO:0000256" key="3">
    <source>
        <dbReference type="ARBA" id="ARBA00022475"/>
    </source>
</evidence>
<dbReference type="RefSeq" id="WP_341980642.1">
    <property type="nucleotide sequence ID" value="NZ_JBBYAF010000005.1"/>
</dbReference>
<keyword evidence="6 7" id="KW-0472">Membrane</keyword>
<dbReference type="Pfam" id="PF04239">
    <property type="entry name" value="DUF421"/>
    <property type="match status" value="1"/>
</dbReference>
<comment type="subcellular location">
    <subcellularLocation>
        <location evidence="1">Cell membrane</location>
        <topology evidence="1">Multi-pass membrane protein</topology>
    </subcellularLocation>
</comment>
<gene>
    <name evidence="10" type="ORF">AAEO50_03895</name>
</gene>
<evidence type="ECO:0000256" key="4">
    <source>
        <dbReference type="ARBA" id="ARBA00022692"/>
    </source>
</evidence>
<comment type="caution">
    <text evidence="10">The sequence shown here is derived from an EMBL/GenBank/DDBJ whole genome shotgun (WGS) entry which is preliminary data.</text>
</comment>
<feature type="transmembrane region" description="Helical" evidence="7">
    <location>
        <begin position="32"/>
        <end position="52"/>
    </location>
</feature>
<protein>
    <submittedName>
        <fullName evidence="10">DUF421 domain-containing protein</fullName>
    </submittedName>
</protein>
<evidence type="ECO:0000313" key="10">
    <source>
        <dbReference type="EMBL" id="MEL3971413.1"/>
    </source>
</evidence>
<dbReference type="PANTHER" id="PTHR34582:SF7">
    <property type="entry name" value="UPF0702 TRANSMEMBRANE PROTEIN YDFS"/>
    <property type="match status" value="1"/>
</dbReference>
<name>A0ABU9K5Y0_9BACI</name>
<evidence type="ECO:0000259" key="8">
    <source>
        <dbReference type="Pfam" id="PF04239"/>
    </source>
</evidence>
<dbReference type="Pfam" id="PF20730">
    <property type="entry name" value="YetF_N"/>
    <property type="match status" value="1"/>
</dbReference>
<sequence>MSIWELSIRLLLSFTTLLLLTRWMSRKLLSHMTFFDFISGITIGSIGANLVFNPSLTIRNGLLALLGWSIITVTLGYIDIHSKKARALLDGEPRILIKKGKIMENQLKAVRLDVDSLMALLRQKDVFSLQEVNYAIFETNGELSVLKKESQKEITKSDLNLSFENPAAPPIGTEVISDGKLVHSNLNKLNLTEEWVHRQLMDKGIHNVEDVFYGEINKNGILIVDKKDD</sequence>
<reference evidence="10 11" key="1">
    <citation type="submission" date="2024-04" db="EMBL/GenBank/DDBJ databases">
        <title>Bacillus oryzaecorticis sp. nov., a moderately halophilic bacterium isolated from rice husks.</title>
        <authorList>
            <person name="Zhu H.-S."/>
        </authorList>
    </citation>
    <scope>NUCLEOTIDE SEQUENCE [LARGE SCALE GENOMIC DNA]</scope>
    <source>
        <strain evidence="10 11">ZC255</strain>
    </source>
</reference>
<evidence type="ECO:0000256" key="6">
    <source>
        <dbReference type="ARBA" id="ARBA00023136"/>
    </source>
</evidence>
<evidence type="ECO:0000259" key="9">
    <source>
        <dbReference type="Pfam" id="PF20730"/>
    </source>
</evidence>
<feature type="domain" description="YetF-like N-terminal transmembrane" evidence="9">
    <location>
        <begin position="5"/>
        <end position="78"/>
    </location>
</feature>
<proteinExistence type="inferred from homology"/>
<dbReference type="PANTHER" id="PTHR34582">
    <property type="entry name" value="UPF0702 TRANSMEMBRANE PROTEIN YCAP"/>
    <property type="match status" value="1"/>
</dbReference>
<dbReference type="Proteomes" id="UP001389717">
    <property type="component" value="Unassembled WGS sequence"/>
</dbReference>
<feature type="domain" description="YetF C-terminal" evidence="8">
    <location>
        <begin position="81"/>
        <end position="217"/>
    </location>
</feature>
<dbReference type="InterPro" id="IPR023090">
    <property type="entry name" value="UPF0702_alpha/beta_dom_sf"/>
</dbReference>
<dbReference type="Gene3D" id="3.30.240.20">
    <property type="entry name" value="bsu07140 like domains"/>
    <property type="match status" value="2"/>
</dbReference>
<keyword evidence="3" id="KW-1003">Cell membrane</keyword>
<evidence type="ECO:0000313" key="11">
    <source>
        <dbReference type="Proteomes" id="UP001389717"/>
    </source>
</evidence>
<evidence type="ECO:0000256" key="1">
    <source>
        <dbReference type="ARBA" id="ARBA00004651"/>
    </source>
</evidence>